<evidence type="ECO:0000256" key="1">
    <source>
        <dbReference type="ARBA" id="ARBA00004479"/>
    </source>
</evidence>
<evidence type="ECO:0000313" key="11">
    <source>
        <dbReference type="Proteomes" id="UP001367676"/>
    </source>
</evidence>
<dbReference type="Pfam" id="PF01094">
    <property type="entry name" value="ANF_receptor"/>
    <property type="match status" value="1"/>
</dbReference>
<comment type="subcellular location">
    <subcellularLocation>
        <location evidence="1">Membrane</location>
        <topology evidence="1">Single-pass type I membrane protein</topology>
    </subcellularLocation>
</comment>
<proteinExistence type="predicted"/>
<evidence type="ECO:0000256" key="4">
    <source>
        <dbReference type="ARBA" id="ARBA00022989"/>
    </source>
</evidence>
<dbReference type="AlphaFoldDB" id="A0AAN9T4P8"/>
<keyword evidence="11" id="KW-1185">Reference proteome</keyword>
<dbReference type="SUPFAM" id="SSF53822">
    <property type="entry name" value="Periplasmic binding protein-like I"/>
    <property type="match status" value="1"/>
</dbReference>
<dbReference type="EMBL" id="JBBCAQ010000038">
    <property type="protein sequence ID" value="KAK7571985.1"/>
    <property type="molecule type" value="Genomic_DNA"/>
</dbReference>
<dbReference type="PANTHER" id="PTHR44755">
    <property type="entry name" value="NATRIURETIC PEPTIDE RECEPTOR 3-RELATED"/>
    <property type="match status" value="1"/>
</dbReference>
<name>A0AAN9T4P8_9HEMI</name>
<comment type="caution">
    <text evidence="10">The sequence shown here is derived from an EMBL/GenBank/DDBJ whole genome shotgun (WGS) entry which is preliminary data.</text>
</comment>
<keyword evidence="6" id="KW-0675">Receptor</keyword>
<evidence type="ECO:0000259" key="9">
    <source>
        <dbReference type="Pfam" id="PF01094"/>
    </source>
</evidence>
<feature type="domain" description="Receptor ligand binding region" evidence="9">
    <location>
        <begin position="28"/>
        <end position="332"/>
    </location>
</feature>
<evidence type="ECO:0000256" key="6">
    <source>
        <dbReference type="ARBA" id="ARBA00023170"/>
    </source>
</evidence>
<dbReference type="InterPro" id="IPR028082">
    <property type="entry name" value="Peripla_BP_I"/>
</dbReference>
<dbReference type="Proteomes" id="UP001367676">
    <property type="component" value="Unassembled WGS sequence"/>
</dbReference>
<dbReference type="GO" id="GO:0017046">
    <property type="term" value="F:peptide hormone binding"/>
    <property type="evidence" value="ECO:0007669"/>
    <property type="project" value="TreeGrafter"/>
</dbReference>
<dbReference type="GO" id="GO:0038023">
    <property type="term" value="F:signaling receptor activity"/>
    <property type="evidence" value="ECO:0007669"/>
    <property type="project" value="TreeGrafter"/>
</dbReference>
<protein>
    <recommendedName>
        <fullName evidence="9">Receptor ligand binding region domain-containing protein</fullName>
    </recommendedName>
</protein>
<keyword evidence="2 8" id="KW-0812">Transmembrane</keyword>
<keyword evidence="3" id="KW-0732">Signal</keyword>
<organism evidence="10 11">
    <name type="scientific">Parthenolecanium corni</name>
    <dbReference type="NCBI Taxonomy" id="536013"/>
    <lineage>
        <taxon>Eukaryota</taxon>
        <taxon>Metazoa</taxon>
        <taxon>Ecdysozoa</taxon>
        <taxon>Arthropoda</taxon>
        <taxon>Hexapoda</taxon>
        <taxon>Insecta</taxon>
        <taxon>Pterygota</taxon>
        <taxon>Neoptera</taxon>
        <taxon>Paraneoptera</taxon>
        <taxon>Hemiptera</taxon>
        <taxon>Sternorrhyncha</taxon>
        <taxon>Coccoidea</taxon>
        <taxon>Coccidae</taxon>
        <taxon>Parthenolecanium</taxon>
    </lineage>
</organism>
<dbReference type="InterPro" id="IPR001828">
    <property type="entry name" value="ANF_lig-bd_rcpt"/>
</dbReference>
<evidence type="ECO:0000256" key="2">
    <source>
        <dbReference type="ARBA" id="ARBA00022692"/>
    </source>
</evidence>
<feature type="transmembrane region" description="Helical" evidence="8">
    <location>
        <begin position="387"/>
        <end position="411"/>
    </location>
</feature>
<dbReference type="InterPro" id="IPR052612">
    <property type="entry name" value="ANP_Clearance_Receptor"/>
</dbReference>
<keyword evidence="5 8" id="KW-0472">Membrane</keyword>
<sequence length="412" mass="46586">MVDKAAIIYPCPKRLSQKFLHFGFTFCPYVFLGPVNDYVVAPIARYADKWNIPVITARAQVSMFSRKELYRMLTRMMGSYNMLADAIKMIMTLFHWSHAAVLFHNNEDNSVKGHAKCYFAGAAIFQAIGRESYHHSMNSTITYNNLKNVLLAASKEARVIIICAEKTIVREILLAAEELNMIDNGEYVFFSVELYSSFKFIGSKPWFDANDTDDRNARAKKAFSALLVVTPKMPDSEKYRNFSMKVKERAREYSTNISDNTPVSPFVTAFYDGILLYAIALNETIESGGSPRDGLAVTQRMTNRSFEGVTGYIFMDENGTRLIDFSLLDLNPNSGEFHIVAHYINANKSLEFLPKAQIHWSGGRQDAPPDTPECGFDGSLCADYDKLMFWVLVGLAFWAMVASMVISIVIYR</sequence>
<reference evidence="10 11" key="1">
    <citation type="submission" date="2024-03" db="EMBL/GenBank/DDBJ databases">
        <title>Adaptation during the transition from Ophiocordyceps entomopathogen to insect associate is accompanied by gene loss and intensified selection.</title>
        <authorList>
            <person name="Ward C.M."/>
            <person name="Onetto C.A."/>
            <person name="Borneman A.R."/>
        </authorList>
    </citation>
    <scope>NUCLEOTIDE SEQUENCE [LARGE SCALE GENOMIC DNA]</scope>
    <source>
        <strain evidence="10">AWRI1</strain>
        <tissue evidence="10">Single Adult Female</tissue>
    </source>
</reference>
<dbReference type="PRINTS" id="PR00255">
    <property type="entry name" value="NATPEPTIDER"/>
</dbReference>
<dbReference type="PANTHER" id="PTHR44755:SF11">
    <property type="entry name" value="ATRIAL NATRIURETIC PEPTIDE RECEPTOR 3 ISOFORM X1"/>
    <property type="match status" value="1"/>
</dbReference>
<keyword evidence="7" id="KW-0325">Glycoprotein</keyword>
<gene>
    <name evidence="10" type="ORF">V9T40_014457</name>
</gene>
<dbReference type="InterPro" id="IPR001170">
    <property type="entry name" value="ANPR/GUC"/>
</dbReference>
<accession>A0AAN9T4P8</accession>
<keyword evidence="4 8" id="KW-1133">Transmembrane helix</keyword>
<dbReference type="Gene3D" id="3.40.50.2300">
    <property type="match status" value="3"/>
</dbReference>
<dbReference type="GO" id="GO:0016020">
    <property type="term" value="C:membrane"/>
    <property type="evidence" value="ECO:0007669"/>
    <property type="project" value="UniProtKB-SubCell"/>
</dbReference>
<evidence type="ECO:0000256" key="3">
    <source>
        <dbReference type="ARBA" id="ARBA00022729"/>
    </source>
</evidence>
<evidence type="ECO:0000313" key="10">
    <source>
        <dbReference type="EMBL" id="KAK7571985.1"/>
    </source>
</evidence>
<evidence type="ECO:0000256" key="8">
    <source>
        <dbReference type="SAM" id="Phobius"/>
    </source>
</evidence>
<evidence type="ECO:0000256" key="5">
    <source>
        <dbReference type="ARBA" id="ARBA00023136"/>
    </source>
</evidence>
<dbReference type="GO" id="GO:0007165">
    <property type="term" value="P:signal transduction"/>
    <property type="evidence" value="ECO:0007669"/>
    <property type="project" value="TreeGrafter"/>
</dbReference>
<evidence type="ECO:0000256" key="7">
    <source>
        <dbReference type="ARBA" id="ARBA00023180"/>
    </source>
</evidence>